<accession>A0A5S5APL3</accession>
<dbReference type="Pfam" id="PF15919">
    <property type="entry name" value="HicB_lk_antitox"/>
    <property type="match status" value="1"/>
</dbReference>
<dbReference type="Proteomes" id="UP000322294">
    <property type="component" value="Unassembled WGS sequence"/>
</dbReference>
<protein>
    <submittedName>
        <fullName evidence="2">Putative RNase H-like HicB family nuclease</fullName>
    </submittedName>
</protein>
<dbReference type="SUPFAM" id="SSF143100">
    <property type="entry name" value="TTHA1013/TTHA0281-like"/>
    <property type="match status" value="1"/>
</dbReference>
<dbReference type="Gene3D" id="3.30.160.250">
    <property type="match status" value="1"/>
</dbReference>
<dbReference type="AlphaFoldDB" id="A0A5S5APL3"/>
<dbReference type="EMBL" id="VNHO01000017">
    <property type="protein sequence ID" value="TYP52476.1"/>
    <property type="molecule type" value="Genomic_DNA"/>
</dbReference>
<dbReference type="InterPro" id="IPR031807">
    <property type="entry name" value="HicB-like"/>
</dbReference>
<name>A0A5S5APL3_9FIRM</name>
<keyword evidence="3" id="KW-1185">Reference proteome</keyword>
<dbReference type="InterPro" id="IPR051404">
    <property type="entry name" value="TA_system_antitoxin"/>
</dbReference>
<sequence length="135" mass="15285">MKNKYSYPAVFEPAEEGGYTVTFPDLPGCITEGDDEDEALRMAEEALGLYLYTLEKEDAIIPEPSNIDDVKVPDGGFVRIIDIWMPLVRERIENKAVNLTVTLPRWLKDAAEKKKVNFSQVLQAALKEYLGLHVR</sequence>
<gene>
    <name evidence="2" type="ORF">LZ11_01642</name>
</gene>
<proteinExistence type="predicted"/>
<dbReference type="PANTHER" id="PTHR34504:SF4">
    <property type="entry name" value="ANTITOXIN HICB"/>
    <property type="match status" value="1"/>
</dbReference>
<feature type="domain" description="HicB-like antitoxin of toxin-antitoxin system" evidence="1">
    <location>
        <begin position="7"/>
        <end position="117"/>
    </location>
</feature>
<comment type="caution">
    <text evidence="2">The sequence shown here is derived from an EMBL/GenBank/DDBJ whole genome shotgun (WGS) entry which is preliminary data.</text>
</comment>
<evidence type="ECO:0000313" key="3">
    <source>
        <dbReference type="Proteomes" id="UP000322294"/>
    </source>
</evidence>
<reference evidence="2 3" key="1">
    <citation type="submission" date="2019-07" db="EMBL/GenBank/DDBJ databases">
        <title>Genomic Encyclopedia of Type Strains, Phase I: the one thousand microbial genomes (KMG-I) project.</title>
        <authorList>
            <person name="Kyrpides N."/>
        </authorList>
    </citation>
    <scope>NUCLEOTIDE SEQUENCE [LARGE SCALE GENOMIC DNA]</scope>
    <source>
        <strain evidence="2 3">DSM 16647</strain>
    </source>
</reference>
<dbReference type="PANTHER" id="PTHR34504">
    <property type="entry name" value="ANTITOXIN HICB"/>
    <property type="match status" value="1"/>
</dbReference>
<dbReference type="InterPro" id="IPR035069">
    <property type="entry name" value="TTHA1013/TTHA0281-like"/>
</dbReference>
<dbReference type="OrthoDB" id="5419659at2"/>
<organism evidence="2 3">
    <name type="scientific">Thermosediminibacter litoriperuensis</name>
    <dbReference type="NCBI Taxonomy" id="291989"/>
    <lineage>
        <taxon>Bacteria</taxon>
        <taxon>Bacillati</taxon>
        <taxon>Bacillota</taxon>
        <taxon>Clostridia</taxon>
        <taxon>Thermosediminibacterales</taxon>
        <taxon>Thermosediminibacteraceae</taxon>
        <taxon>Thermosediminibacter</taxon>
    </lineage>
</organism>
<evidence type="ECO:0000313" key="2">
    <source>
        <dbReference type="EMBL" id="TYP52476.1"/>
    </source>
</evidence>
<evidence type="ECO:0000259" key="1">
    <source>
        <dbReference type="Pfam" id="PF15919"/>
    </source>
</evidence>
<dbReference type="RefSeq" id="WP_148867384.1">
    <property type="nucleotide sequence ID" value="NZ_VNHO01000017.1"/>
</dbReference>